<evidence type="ECO:0000313" key="5">
    <source>
        <dbReference type="EMBL" id="CAG8897674.1"/>
    </source>
</evidence>
<keyword evidence="6" id="KW-1185">Reference proteome</keyword>
<dbReference type="OrthoDB" id="20872at2759"/>
<evidence type="ECO:0000256" key="4">
    <source>
        <dbReference type="SAM" id="MobiDB-lite"/>
    </source>
</evidence>
<comment type="caution">
    <text evidence="5">The sequence shown here is derived from an EMBL/GenBank/DDBJ whole genome shotgun (WGS) entry which is preliminary data.</text>
</comment>
<organism evidence="5 6">
    <name type="scientific">Penicillium egyptiacum</name>
    <dbReference type="NCBI Taxonomy" id="1303716"/>
    <lineage>
        <taxon>Eukaryota</taxon>
        <taxon>Fungi</taxon>
        <taxon>Dikarya</taxon>
        <taxon>Ascomycota</taxon>
        <taxon>Pezizomycotina</taxon>
        <taxon>Eurotiomycetes</taxon>
        <taxon>Eurotiomycetidae</taxon>
        <taxon>Eurotiales</taxon>
        <taxon>Aspergillaceae</taxon>
        <taxon>Penicillium</taxon>
    </lineage>
</organism>
<keyword evidence="1" id="KW-0677">Repeat</keyword>
<evidence type="ECO:0000313" key="6">
    <source>
        <dbReference type="Proteomes" id="UP001154252"/>
    </source>
</evidence>
<keyword evidence="2 3" id="KW-0040">ANK repeat</keyword>
<feature type="repeat" description="ANK" evidence="3">
    <location>
        <begin position="734"/>
        <end position="766"/>
    </location>
</feature>
<dbReference type="InterPro" id="IPR002110">
    <property type="entry name" value="Ankyrin_rpt"/>
</dbReference>
<evidence type="ECO:0008006" key="7">
    <source>
        <dbReference type="Google" id="ProtNLM"/>
    </source>
</evidence>
<dbReference type="InterPro" id="IPR036770">
    <property type="entry name" value="Ankyrin_rpt-contain_sf"/>
</dbReference>
<feature type="repeat" description="ANK" evidence="3">
    <location>
        <begin position="701"/>
        <end position="733"/>
    </location>
</feature>
<dbReference type="PROSITE" id="PS50088">
    <property type="entry name" value="ANK_REPEAT"/>
    <property type="match status" value="6"/>
</dbReference>
<dbReference type="InterPro" id="IPR051165">
    <property type="entry name" value="Multifunctional_ANK_Repeat"/>
</dbReference>
<name>A0A9W4KFT1_9EURO</name>
<dbReference type="EMBL" id="CAJVRC010000860">
    <property type="protein sequence ID" value="CAG8897674.1"/>
    <property type="molecule type" value="Genomic_DNA"/>
</dbReference>
<dbReference type="PANTHER" id="PTHR24123">
    <property type="entry name" value="ANKYRIN REPEAT-CONTAINING"/>
    <property type="match status" value="1"/>
</dbReference>
<sequence>MNPVNNNQKSINRWDFPFLQAVYPIIYKYRGLQTVKMSSNRYPGNEEVSRMNYEKRFVTACASFKSSLYEELRMLSLGDGHRSEIIPRLHKLVRLLEAIFVLGEKMAQTRPNCRTVRNRPADHFFAQFEDLCHDRIMAPLTQAIAELEADELSPEAKASVDFCVASDLDDIRPSTILLSSEPLPLDMACFHFVKRGQKSPDAARAPPDEPNHQDVALTPQDLAPLLIPKPNTMSLQAGAGSQPPCHQTTAIRLLADSLYESTRGSMALTNQAQNELGLLLAVLSATETYTSSLGAECVHLAVLKKRLHSCHVVLLELQKLLLHPDALGAQSQVSDIRARISSAVFGLTEVNLNMMISSQKIIERALKCLVNDVRAGKSETLVVSHVLKDSSMLEEDGVWTRLQGDLVDTGIASDLLTLNRDFVISTLQKIAETDGLLSINKENTAPVEEVAESTAPAPTPELKRQRSLDGKDRLADEPTGLPFLPLPPKGFSFSDRHSSYSSQEQPYPEKEKIQEENFPIPVILDVQDCTDTQKQALPNEDFPIPVLTENKPQQNDTDVPIPVTVAAERKPPKPSLDLHAFKVSTHSKKPHRMSRILWEMTSSKTPFIVAIKANQHQTLQTLLSKGADANAQKPDGTTALMAAVSFGHEATTRLLLEYGADMEARTVEGETALGVAAAYGFDRIVRMLIASGANINAGKWTGKTALSQSAAYGQDQIVEMLLDCGADIDAVNNTGETALALAALNGNMKVARLLLDRGAAVDLMRYPWQTPLYKAVQSNALEMVRLLMERGADPFVKGGIGRMETVLAYAEKMQRSEILGAFAQYGYHPGAGPVRYQYF</sequence>
<feature type="repeat" description="ANK" evidence="3">
    <location>
        <begin position="767"/>
        <end position="799"/>
    </location>
</feature>
<protein>
    <recommendedName>
        <fullName evidence="7">Ankyrin repeat protein</fullName>
    </recommendedName>
</protein>
<feature type="region of interest" description="Disordered" evidence="4">
    <location>
        <begin position="446"/>
        <end position="487"/>
    </location>
</feature>
<proteinExistence type="predicted"/>
<evidence type="ECO:0000256" key="3">
    <source>
        <dbReference type="PROSITE-ProRule" id="PRU00023"/>
    </source>
</evidence>
<dbReference type="PROSITE" id="PS50297">
    <property type="entry name" value="ANK_REP_REGION"/>
    <property type="match status" value="6"/>
</dbReference>
<reference evidence="5" key="1">
    <citation type="submission" date="2021-07" db="EMBL/GenBank/DDBJ databases">
        <authorList>
            <person name="Branca A.L. A."/>
        </authorList>
    </citation>
    <scope>NUCLEOTIDE SEQUENCE</scope>
</reference>
<evidence type="ECO:0000256" key="2">
    <source>
        <dbReference type="ARBA" id="ARBA00023043"/>
    </source>
</evidence>
<dbReference type="PANTHER" id="PTHR24123:SF33">
    <property type="entry name" value="PROTEIN HOS4"/>
    <property type="match status" value="1"/>
</dbReference>
<feature type="repeat" description="ANK" evidence="3">
    <location>
        <begin position="602"/>
        <end position="634"/>
    </location>
</feature>
<dbReference type="Pfam" id="PF12796">
    <property type="entry name" value="Ank_2"/>
    <property type="match status" value="2"/>
</dbReference>
<dbReference type="Gene3D" id="1.25.40.20">
    <property type="entry name" value="Ankyrin repeat-containing domain"/>
    <property type="match status" value="2"/>
</dbReference>
<feature type="repeat" description="ANK" evidence="3">
    <location>
        <begin position="635"/>
        <end position="667"/>
    </location>
</feature>
<accession>A0A9W4KFT1</accession>
<dbReference type="AlphaFoldDB" id="A0A9W4KFT1"/>
<dbReference type="SUPFAM" id="SSF48403">
    <property type="entry name" value="Ankyrin repeat"/>
    <property type="match status" value="1"/>
</dbReference>
<dbReference type="Proteomes" id="UP001154252">
    <property type="component" value="Unassembled WGS sequence"/>
</dbReference>
<feature type="compositionally biased region" description="Basic and acidic residues" evidence="4">
    <location>
        <begin position="461"/>
        <end position="476"/>
    </location>
</feature>
<dbReference type="SMART" id="SM00248">
    <property type="entry name" value="ANK"/>
    <property type="match status" value="6"/>
</dbReference>
<gene>
    <name evidence="5" type="ORF">PEGY_LOCUS4771</name>
</gene>
<evidence type="ECO:0000256" key="1">
    <source>
        <dbReference type="ARBA" id="ARBA00022737"/>
    </source>
</evidence>
<feature type="repeat" description="ANK" evidence="3">
    <location>
        <begin position="668"/>
        <end position="700"/>
    </location>
</feature>